<evidence type="ECO:0000256" key="1">
    <source>
        <dbReference type="ARBA" id="ARBA00004123"/>
    </source>
</evidence>
<feature type="region of interest" description="Disordered" evidence="9">
    <location>
        <begin position="604"/>
        <end position="758"/>
    </location>
</feature>
<dbReference type="Pfam" id="PF04082">
    <property type="entry name" value="Fungal_trans"/>
    <property type="match status" value="1"/>
</dbReference>
<dbReference type="EMBL" id="JAUBYV010000007">
    <property type="protein sequence ID" value="KAK2625680.1"/>
    <property type="molecule type" value="Genomic_DNA"/>
</dbReference>
<proteinExistence type="predicted"/>
<dbReference type="CDD" id="cd00067">
    <property type="entry name" value="GAL4"/>
    <property type="match status" value="1"/>
</dbReference>
<evidence type="ECO:0000313" key="11">
    <source>
        <dbReference type="EMBL" id="KAK2625680.1"/>
    </source>
</evidence>
<keyword evidence="12" id="KW-1185">Reference proteome</keyword>
<dbReference type="CDD" id="cd12148">
    <property type="entry name" value="fungal_TF_MHR"/>
    <property type="match status" value="1"/>
</dbReference>
<dbReference type="Proteomes" id="UP001285354">
    <property type="component" value="Unassembled WGS sequence"/>
</dbReference>
<keyword evidence="2" id="KW-0479">Metal-binding</keyword>
<evidence type="ECO:0000256" key="7">
    <source>
        <dbReference type="ARBA" id="ARBA00023242"/>
    </source>
</evidence>
<keyword evidence="3" id="KW-0862">Zinc</keyword>
<evidence type="ECO:0000256" key="3">
    <source>
        <dbReference type="ARBA" id="ARBA00022833"/>
    </source>
</evidence>
<dbReference type="PROSITE" id="PS00463">
    <property type="entry name" value="ZN2_CY6_FUNGAL_1"/>
    <property type="match status" value="1"/>
</dbReference>
<feature type="compositionally biased region" description="Polar residues" evidence="9">
    <location>
        <begin position="614"/>
        <end position="650"/>
    </location>
</feature>
<feature type="domain" description="Zn(2)-C6 fungal-type" evidence="10">
    <location>
        <begin position="23"/>
        <end position="53"/>
    </location>
</feature>
<dbReference type="InterPro" id="IPR050987">
    <property type="entry name" value="AtrR-like"/>
</dbReference>
<dbReference type="SUPFAM" id="SSF57701">
    <property type="entry name" value="Zn2/Cys6 DNA-binding domain"/>
    <property type="match status" value="1"/>
</dbReference>
<protein>
    <recommendedName>
        <fullName evidence="10">Zn(2)-C6 fungal-type domain-containing protein</fullName>
    </recommendedName>
</protein>
<dbReference type="CDD" id="cd15485">
    <property type="entry name" value="ZIP_Cat8"/>
    <property type="match status" value="1"/>
</dbReference>
<dbReference type="InterPro" id="IPR036864">
    <property type="entry name" value="Zn2-C6_fun-type_DNA-bd_sf"/>
</dbReference>
<evidence type="ECO:0000256" key="2">
    <source>
        <dbReference type="ARBA" id="ARBA00022723"/>
    </source>
</evidence>
<gene>
    <name evidence="11" type="ORF">QTJ16_004992</name>
</gene>
<dbReference type="GO" id="GO:0003677">
    <property type="term" value="F:DNA binding"/>
    <property type="evidence" value="ECO:0007669"/>
    <property type="project" value="UniProtKB-KW"/>
</dbReference>
<dbReference type="GO" id="GO:0005634">
    <property type="term" value="C:nucleus"/>
    <property type="evidence" value="ECO:0007669"/>
    <property type="project" value="UniProtKB-SubCell"/>
</dbReference>
<dbReference type="Gene3D" id="4.10.240.10">
    <property type="entry name" value="Zn(2)-C6 fungal-type DNA-binding domain"/>
    <property type="match status" value="1"/>
</dbReference>
<keyword evidence="6" id="KW-0804">Transcription</keyword>
<evidence type="ECO:0000256" key="6">
    <source>
        <dbReference type="ARBA" id="ARBA00023163"/>
    </source>
</evidence>
<evidence type="ECO:0000256" key="8">
    <source>
        <dbReference type="SAM" id="Coils"/>
    </source>
</evidence>
<feature type="compositionally biased region" description="Low complexity" evidence="9">
    <location>
        <begin position="716"/>
        <end position="732"/>
    </location>
</feature>
<comment type="caution">
    <text evidence="11">The sequence shown here is derived from an EMBL/GenBank/DDBJ whole genome shotgun (WGS) entry which is preliminary data.</text>
</comment>
<dbReference type="AlphaFoldDB" id="A0AAD9WBU3"/>
<evidence type="ECO:0000313" key="12">
    <source>
        <dbReference type="Proteomes" id="UP001285354"/>
    </source>
</evidence>
<accession>A0AAD9WBU3</accession>
<keyword evidence="7" id="KW-0539">Nucleus</keyword>
<name>A0AAD9WBU3_9HELO</name>
<dbReference type="FunFam" id="4.10.240.10:FF:000007">
    <property type="entry name" value="C6 transcription factor FacB"/>
    <property type="match status" value="1"/>
</dbReference>
<comment type="subcellular location">
    <subcellularLocation>
        <location evidence="1">Nucleus</location>
    </subcellularLocation>
</comment>
<dbReference type="PANTHER" id="PTHR46910">
    <property type="entry name" value="TRANSCRIPTION FACTOR PDR1"/>
    <property type="match status" value="1"/>
</dbReference>
<keyword evidence="8" id="KW-0175">Coiled coil</keyword>
<dbReference type="SMART" id="SM00906">
    <property type="entry name" value="Fungal_trans"/>
    <property type="match status" value="1"/>
</dbReference>
<sequence>MPGILPMKVIKVGSNSQSRIAQACDRCRSKKIRCDGIRPCCSQCANVGFECKTSDKLSRRAFPRGYTESLEERVRALEGEVRELKDLLDEKDEKIDMLSRMHSNRRPSMSKPISALPSVESPRELAAMPPKDDVFRPHSSSLLFGAEDTDSFFVGASSGRAFVDALKRRIQQSGQSLAGFHSEDLLNIQSQVSPVPQVPGSKTLNAPPRMFSDRCVNVFFQEWAPLFPVLHKTTFLRLYEEYMLNPDIVMEPHKLAQLHLVFGIAGISSDRPDRENIALVEEQWRQSLESVLMDNTLATLQCLVLAILYCILKADYTRLQYYKGTAVGLSHRLGLHQSQKQFSLGALRTETRKKVFWTLYTVDCFSAALLGLPRLLKEEDIHAEYPSDTDDEYVTEKGFQPTLPGESTKISSALALFRVSRILSRVLDQNYSAAAIHDLSLQSLASLEGDLKEWSDKLPTHLKLTFVQDKPSTDITGSRSAILSLAYYYIRSLIHRPAVGSTLGNKSSPSVLSLADSSKHIIQIVQLLEERSMSFSFCLNKIEMLTLCGLSILYQGLDLKQEGKLMKDGQRLAENVAQLLEKAHAPGAAAFKSLSASMTPEFTSRSLPGVAAPTRSSSFLPPPVSQQHPTSQIYRHGSASVSESDLLSRQNKLRRATVPNISSSYDFPPHGRYSFDSTPSEPPISNYDYSPSPCHITPTLRPRSPKSRKPPNLDYLSLSSTPVVSQPQSPVHPRSRLLPTSTHTPICNSSGDTIKKPNHTGMSASEWEALLGSLDGGQANLYDAIYGGPTLFLENASSNYDTWSPDSQWDMASLMMNELGDAAPGAARSVLSLSEESLSSGEDMSTSDLGLGVGHEFAREQHSLGTGEGYILEGLDATFGL</sequence>
<dbReference type="Pfam" id="PF00172">
    <property type="entry name" value="Zn_clus"/>
    <property type="match status" value="1"/>
</dbReference>
<dbReference type="PROSITE" id="PS50048">
    <property type="entry name" value="ZN2_CY6_FUNGAL_2"/>
    <property type="match status" value="1"/>
</dbReference>
<reference evidence="11" key="1">
    <citation type="submission" date="2023-06" db="EMBL/GenBank/DDBJ databases">
        <title>Draft genome of Marssonina rosae.</title>
        <authorList>
            <person name="Cheng Q."/>
        </authorList>
    </citation>
    <scope>NUCLEOTIDE SEQUENCE</scope>
    <source>
        <strain evidence="11">R4</strain>
    </source>
</reference>
<evidence type="ECO:0000256" key="4">
    <source>
        <dbReference type="ARBA" id="ARBA00023015"/>
    </source>
</evidence>
<dbReference type="GO" id="GO:0006351">
    <property type="term" value="P:DNA-templated transcription"/>
    <property type="evidence" value="ECO:0007669"/>
    <property type="project" value="InterPro"/>
</dbReference>
<dbReference type="InterPro" id="IPR007219">
    <property type="entry name" value="XnlR_reg_dom"/>
</dbReference>
<organism evidence="11 12">
    <name type="scientific">Diplocarpon rosae</name>
    <dbReference type="NCBI Taxonomy" id="946125"/>
    <lineage>
        <taxon>Eukaryota</taxon>
        <taxon>Fungi</taxon>
        <taxon>Dikarya</taxon>
        <taxon>Ascomycota</taxon>
        <taxon>Pezizomycotina</taxon>
        <taxon>Leotiomycetes</taxon>
        <taxon>Helotiales</taxon>
        <taxon>Drepanopezizaceae</taxon>
        <taxon>Diplocarpon</taxon>
    </lineage>
</organism>
<dbReference type="GO" id="GO:0008270">
    <property type="term" value="F:zinc ion binding"/>
    <property type="evidence" value="ECO:0007669"/>
    <property type="project" value="InterPro"/>
</dbReference>
<feature type="compositionally biased region" description="Polar residues" evidence="9">
    <location>
        <begin position="738"/>
        <end position="752"/>
    </location>
</feature>
<evidence type="ECO:0000256" key="5">
    <source>
        <dbReference type="ARBA" id="ARBA00023125"/>
    </source>
</evidence>
<dbReference type="GO" id="GO:0000981">
    <property type="term" value="F:DNA-binding transcription factor activity, RNA polymerase II-specific"/>
    <property type="evidence" value="ECO:0007669"/>
    <property type="project" value="InterPro"/>
</dbReference>
<keyword evidence="4" id="KW-0805">Transcription regulation</keyword>
<dbReference type="InterPro" id="IPR001138">
    <property type="entry name" value="Zn2Cys6_DnaBD"/>
</dbReference>
<keyword evidence="5" id="KW-0238">DNA-binding</keyword>
<dbReference type="SMART" id="SM00066">
    <property type="entry name" value="GAL4"/>
    <property type="match status" value="1"/>
</dbReference>
<feature type="coiled-coil region" evidence="8">
    <location>
        <begin position="67"/>
        <end position="101"/>
    </location>
</feature>
<evidence type="ECO:0000256" key="9">
    <source>
        <dbReference type="SAM" id="MobiDB-lite"/>
    </source>
</evidence>
<evidence type="ECO:0000259" key="10">
    <source>
        <dbReference type="PROSITE" id="PS50048"/>
    </source>
</evidence>
<dbReference type="PANTHER" id="PTHR46910:SF12">
    <property type="entry name" value="REGULATORY PROTEIN CAT8"/>
    <property type="match status" value="1"/>
</dbReference>